<evidence type="ECO:0000313" key="1">
    <source>
        <dbReference type="EMBL" id="VVQ18794.1"/>
    </source>
</evidence>
<proteinExistence type="predicted"/>
<reference evidence="1 2" key="1">
    <citation type="submission" date="2019-09" db="EMBL/GenBank/DDBJ databases">
        <authorList>
            <person name="Chandra G."/>
            <person name="Truman W A."/>
        </authorList>
    </citation>
    <scope>NUCLEOTIDE SEQUENCE [LARGE SCALE GENOMIC DNA]</scope>
    <source>
        <strain evidence="1">PS938</strain>
    </source>
</reference>
<name>A0A5E7VER7_PSEFL</name>
<dbReference type="AlphaFoldDB" id="A0A5E7VER7"/>
<sequence length="154" mass="16712">MPKMEILAGITGLLLVLVVGALFGRLDGPGNATIKPIGDRLASGLLAFLCREFIPLPGAEVVSKGWSVYPSTDDETEGQLNERKTRCLPGGKSAVHQQDVLFLDALPSTAVSPKQRKQALLDTFYATSQSRQTDSITVSINRLPRQRKRLIALL</sequence>
<gene>
    <name evidence="1" type="ORF">PS938_04621</name>
</gene>
<organism evidence="1 2">
    <name type="scientific">Pseudomonas fluorescens</name>
    <dbReference type="NCBI Taxonomy" id="294"/>
    <lineage>
        <taxon>Bacteria</taxon>
        <taxon>Pseudomonadati</taxon>
        <taxon>Pseudomonadota</taxon>
        <taxon>Gammaproteobacteria</taxon>
        <taxon>Pseudomonadales</taxon>
        <taxon>Pseudomonadaceae</taxon>
        <taxon>Pseudomonas</taxon>
    </lineage>
</organism>
<protein>
    <submittedName>
        <fullName evidence="1">Uncharacterized protein</fullName>
    </submittedName>
</protein>
<dbReference type="Proteomes" id="UP000327191">
    <property type="component" value="Unassembled WGS sequence"/>
</dbReference>
<evidence type="ECO:0000313" key="2">
    <source>
        <dbReference type="Proteomes" id="UP000327191"/>
    </source>
</evidence>
<dbReference type="EMBL" id="CABVJE010000022">
    <property type="protein sequence ID" value="VVQ18794.1"/>
    <property type="molecule type" value="Genomic_DNA"/>
</dbReference>
<accession>A0A5E7VER7</accession>